<keyword evidence="3 7" id="KW-0238">DNA-binding</keyword>
<dbReference type="InterPro" id="IPR050336">
    <property type="entry name" value="Chromosome_partition/occlusion"/>
</dbReference>
<dbReference type="InterPro" id="IPR057240">
    <property type="entry name" value="ParB_dimer_C"/>
</dbReference>
<dbReference type="GeneID" id="303003199"/>
<proteinExistence type="inferred from homology"/>
<evidence type="ECO:0000313" key="8">
    <source>
        <dbReference type="Proteomes" id="UP000194469"/>
    </source>
</evidence>
<evidence type="ECO:0000256" key="3">
    <source>
        <dbReference type="ARBA" id="ARBA00023125"/>
    </source>
</evidence>
<feature type="region of interest" description="Disordered" evidence="5">
    <location>
        <begin position="1"/>
        <end position="23"/>
    </location>
</feature>
<dbReference type="Pfam" id="PF17762">
    <property type="entry name" value="HTH_ParB"/>
    <property type="match status" value="1"/>
</dbReference>
<reference evidence="8" key="1">
    <citation type="submission" date="2017-04" db="EMBL/GenBank/DDBJ databases">
        <authorList>
            <person name="Varghese N."/>
            <person name="Submissions S."/>
        </authorList>
    </citation>
    <scope>NUCLEOTIDE SEQUENCE [LARGE SCALE GENOMIC DNA]</scope>
    <source>
        <strain evidence="8">UI2</strain>
    </source>
</reference>
<dbReference type="SMART" id="SM00470">
    <property type="entry name" value="ParB"/>
    <property type="match status" value="1"/>
</dbReference>
<feature type="region of interest" description="Disordered" evidence="5">
    <location>
        <begin position="248"/>
        <end position="267"/>
    </location>
</feature>
<dbReference type="InterPro" id="IPR041468">
    <property type="entry name" value="HTH_ParB/Spo0J"/>
</dbReference>
<protein>
    <submittedName>
        <fullName evidence="7">Chromosome segregation DNA-binding protein</fullName>
    </submittedName>
</protein>
<comment type="similarity">
    <text evidence="1">Belongs to the ParB family.</text>
</comment>
<dbReference type="InterPro" id="IPR003115">
    <property type="entry name" value="ParB_N"/>
</dbReference>
<feature type="domain" description="ParB-like N-terminal" evidence="6">
    <location>
        <begin position="57"/>
        <end position="148"/>
    </location>
</feature>
<dbReference type="InterPro" id="IPR004437">
    <property type="entry name" value="ParB/RepB/Spo0J"/>
</dbReference>
<dbReference type="RefSeq" id="WP_086457952.1">
    <property type="nucleotide sequence ID" value="NZ_FXWL01000004.1"/>
</dbReference>
<keyword evidence="2" id="KW-0159">Chromosome partition</keyword>
<evidence type="ECO:0000256" key="4">
    <source>
        <dbReference type="ARBA" id="ARBA00025472"/>
    </source>
</evidence>
<dbReference type="EMBL" id="FXWL01000004">
    <property type="protein sequence ID" value="SMQ79318.1"/>
    <property type="molecule type" value="Genomic_DNA"/>
</dbReference>
<dbReference type="FunFam" id="1.10.10.2830:FF:000001">
    <property type="entry name" value="Chromosome partitioning protein ParB"/>
    <property type="match status" value="1"/>
</dbReference>
<dbReference type="Gene3D" id="1.10.10.2830">
    <property type="match status" value="1"/>
</dbReference>
<name>A0A1Y6FYX3_9SPHN</name>
<dbReference type="PANTHER" id="PTHR33375:SF1">
    <property type="entry name" value="CHROMOSOME-PARTITIONING PROTEIN PARB-RELATED"/>
    <property type="match status" value="1"/>
</dbReference>
<comment type="function">
    <text evidence="4">Involved in chromosome partition. Localize to both poles of the predivisional cell following completion of DNA replication. Binds to the DNA origin of replication.</text>
</comment>
<evidence type="ECO:0000256" key="1">
    <source>
        <dbReference type="ARBA" id="ARBA00006295"/>
    </source>
</evidence>
<dbReference type="InterPro" id="IPR036086">
    <property type="entry name" value="ParB/Sulfiredoxin_sf"/>
</dbReference>
<dbReference type="AlphaFoldDB" id="A0A1Y6FYX3"/>
<accession>A0A1Y6FYX3</accession>
<evidence type="ECO:0000256" key="2">
    <source>
        <dbReference type="ARBA" id="ARBA00022829"/>
    </source>
</evidence>
<dbReference type="SUPFAM" id="SSF110849">
    <property type="entry name" value="ParB/Sulfiredoxin"/>
    <property type="match status" value="1"/>
</dbReference>
<dbReference type="Gene3D" id="3.90.1530.30">
    <property type="match status" value="1"/>
</dbReference>
<dbReference type="GO" id="GO:0045881">
    <property type="term" value="P:positive regulation of sporulation resulting in formation of a cellular spore"/>
    <property type="evidence" value="ECO:0007669"/>
    <property type="project" value="TreeGrafter"/>
</dbReference>
<dbReference type="GO" id="GO:0005694">
    <property type="term" value="C:chromosome"/>
    <property type="evidence" value="ECO:0007669"/>
    <property type="project" value="TreeGrafter"/>
</dbReference>
<organism evidence="7 8">
    <name type="scientific">Sphingopyxis terrae subsp. ummariensis</name>
    <dbReference type="NCBI Taxonomy" id="429001"/>
    <lineage>
        <taxon>Bacteria</taxon>
        <taxon>Pseudomonadati</taxon>
        <taxon>Pseudomonadota</taxon>
        <taxon>Alphaproteobacteria</taxon>
        <taxon>Sphingomonadales</taxon>
        <taxon>Sphingomonadaceae</taxon>
        <taxon>Sphingopyxis</taxon>
    </lineage>
</organism>
<feature type="compositionally biased region" description="Low complexity" evidence="5">
    <location>
        <begin position="256"/>
        <end position="265"/>
    </location>
</feature>
<dbReference type="SUPFAM" id="SSF109709">
    <property type="entry name" value="KorB DNA-binding domain-like"/>
    <property type="match status" value="1"/>
</dbReference>
<keyword evidence="8" id="KW-1185">Reference proteome</keyword>
<dbReference type="GO" id="GO:0007059">
    <property type="term" value="P:chromosome segregation"/>
    <property type="evidence" value="ECO:0007669"/>
    <property type="project" value="UniProtKB-KW"/>
</dbReference>
<evidence type="ECO:0000256" key="5">
    <source>
        <dbReference type="SAM" id="MobiDB-lite"/>
    </source>
</evidence>
<dbReference type="Pfam" id="PF23552">
    <property type="entry name" value="ParB_C"/>
    <property type="match status" value="1"/>
</dbReference>
<sequence length="319" mass="33516">MSDIKEETGQPAPRKRPSGLGRGLNALFGDAAVEAPVLASPGAARPATSAPVGDSVQHIAVGAIRPLPGQPRRHFDENAIAELADSIGARGLLQPIIVRRAPAGEGYQLVAGERRWRAAQRAGLHQIPALVRELDDAATYEIALVENIQRQDLNAIEEASAYRKLIEDFGHSQEALAKLVGKSRSHVANLMRLLDLPVDVQDLVGDGSLSMGHARALIGADGAEAIARRVVQEGLSVRSVEALVREAKGGGRKAPAESPSAAGSGRDPDIVAVERHLSELLGIGVAIHYAGGGKGALTLKFASLDQLDMICQRLSGESI</sequence>
<dbReference type="CDD" id="cd16393">
    <property type="entry name" value="SPO0J_N"/>
    <property type="match status" value="1"/>
</dbReference>
<dbReference type="Pfam" id="PF02195">
    <property type="entry name" value="ParB_N"/>
    <property type="match status" value="1"/>
</dbReference>
<evidence type="ECO:0000313" key="7">
    <source>
        <dbReference type="EMBL" id="SMQ79318.1"/>
    </source>
</evidence>
<evidence type="ECO:0000259" key="6">
    <source>
        <dbReference type="SMART" id="SM00470"/>
    </source>
</evidence>
<gene>
    <name evidence="7" type="ORF">SAMN06295984_3261</name>
</gene>
<dbReference type="PANTHER" id="PTHR33375">
    <property type="entry name" value="CHROMOSOME-PARTITIONING PROTEIN PARB-RELATED"/>
    <property type="match status" value="1"/>
</dbReference>
<dbReference type="GO" id="GO:0003677">
    <property type="term" value="F:DNA binding"/>
    <property type="evidence" value="ECO:0007669"/>
    <property type="project" value="UniProtKB-KW"/>
</dbReference>
<dbReference type="Proteomes" id="UP000194469">
    <property type="component" value="Unassembled WGS sequence"/>
</dbReference>
<dbReference type="FunFam" id="3.90.1530.30:FF:000001">
    <property type="entry name" value="Chromosome partitioning protein ParB"/>
    <property type="match status" value="1"/>
</dbReference>
<dbReference type="NCBIfam" id="TIGR00180">
    <property type="entry name" value="parB_part"/>
    <property type="match status" value="1"/>
</dbReference>